<accession>A0A840TNT4</accession>
<evidence type="ECO:0000256" key="3">
    <source>
        <dbReference type="ARBA" id="ARBA00022729"/>
    </source>
</evidence>
<evidence type="ECO:0000256" key="4">
    <source>
        <dbReference type="ARBA" id="ARBA00023136"/>
    </source>
</evidence>
<evidence type="ECO:0000313" key="9">
    <source>
        <dbReference type="Proteomes" id="UP000557307"/>
    </source>
</evidence>
<dbReference type="GO" id="GO:0009279">
    <property type="term" value="C:cell outer membrane"/>
    <property type="evidence" value="ECO:0007669"/>
    <property type="project" value="UniProtKB-SubCell"/>
</dbReference>
<comment type="caution">
    <text evidence="8">The sequence shown here is derived from an EMBL/GenBank/DDBJ whole genome shotgun (WGS) entry which is preliminary data.</text>
</comment>
<protein>
    <recommendedName>
        <fullName evidence="10">RagB/SusD family nutrient uptake outer membrane protein</fullName>
    </recommendedName>
</protein>
<evidence type="ECO:0000256" key="2">
    <source>
        <dbReference type="ARBA" id="ARBA00006275"/>
    </source>
</evidence>
<organism evidence="8 9">
    <name type="scientific">Rhabdobacter roseus</name>
    <dbReference type="NCBI Taxonomy" id="1655419"/>
    <lineage>
        <taxon>Bacteria</taxon>
        <taxon>Pseudomonadati</taxon>
        <taxon>Bacteroidota</taxon>
        <taxon>Cytophagia</taxon>
        <taxon>Cytophagales</taxon>
        <taxon>Cytophagaceae</taxon>
        <taxon>Rhabdobacter</taxon>
    </lineage>
</organism>
<dbReference type="Pfam" id="PF07980">
    <property type="entry name" value="SusD_RagB"/>
    <property type="match status" value="1"/>
</dbReference>
<dbReference type="PROSITE" id="PS51257">
    <property type="entry name" value="PROKAR_LIPOPROTEIN"/>
    <property type="match status" value="1"/>
</dbReference>
<keyword evidence="9" id="KW-1185">Reference proteome</keyword>
<sequence length="558" mass="62621">MKANIKLASILKTGALVVALFVGQSCSESVLDEEVISGIGDNYLNTPNGFNDGVNAVYSGLRNWYGTERGNNFTVFGTDTYQNGADGGFKFMNTYDGGFDARSGHVQEVWNQFYETINAANTVVDRAPNVSGIADAVRKERVAEVRFIRAHQYFILLQLFGGVDLRLTETKAPTKVATRATIAELYAAIIKDLEEGIPDLDARYRHPNYGRVTKAAAQHLLGKVYLTKATSEAKAADDFAKAEALFKQVIATPGAALLADFGDVHRQGNEMNNEVVFGIQYTNNPLTNGGGNNSHLYFLMEYDNMPGMRRDVTNGRPFKRYMPTKYTLNTVFNLANRVNDSRYYKTFKDVYYCNNPGSFNTNYDKSKARITVALGDTAVFDPGYEMPEAERAKRPYQVLTPSMYDERRFPALRKHIDGNRADLTAEGGVRDYIAFRLADTYLMLAEAQFKQGKVEDATANINMVRRRAAWPGKQAAMEITSAQLTMDFIMEERERELIGEQMRWFDLKRWGVLVERVKLHNNQAAPNIKAFHVLRPIPQTQIDRVEGGNSAFPQNTGY</sequence>
<feature type="domain" description="SusD-like N-terminal" evidence="7">
    <location>
        <begin position="54"/>
        <end position="226"/>
    </location>
</feature>
<dbReference type="Proteomes" id="UP000557307">
    <property type="component" value="Unassembled WGS sequence"/>
</dbReference>
<evidence type="ECO:0000313" key="8">
    <source>
        <dbReference type="EMBL" id="MBB5285946.1"/>
    </source>
</evidence>
<reference evidence="8 9" key="1">
    <citation type="submission" date="2020-08" db="EMBL/GenBank/DDBJ databases">
        <title>Genomic Encyclopedia of Type Strains, Phase IV (KMG-IV): sequencing the most valuable type-strain genomes for metagenomic binning, comparative biology and taxonomic classification.</title>
        <authorList>
            <person name="Goeker M."/>
        </authorList>
    </citation>
    <scope>NUCLEOTIDE SEQUENCE [LARGE SCALE GENOMIC DNA]</scope>
    <source>
        <strain evidence="8 9">DSM 105074</strain>
    </source>
</reference>
<evidence type="ECO:0000256" key="5">
    <source>
        <dbReference type="ARBA" id="ARBA00023237"/>
    </source>
</evidence>
<evidence type="ECO:0000256" key="1">
    <source>
        <dbReference type="ARBA" id="ARBA00004442"/>
    </source>
</evidence>
<comment type="similarity">
    <text evidence="2">Belongs to the SusD family.</text>
</comment>
<comment type="subcellular location">
    <subcellularLocation>
        <location evidence="1">Cell outer membrane</location>
    </subcellularLocation>
</comment>
<keyword evidence="4" id="KW-0472">Membrane</keyword>
<feature type="domain" description="RagB/SusD" evidence="6">
    <location>
        <begin position="312"/>
        <end position="558"/>
    </location>
</feature>
<dbReference type="SUPFAM" id="SSF48452">
    <property type="entry name" value="TPR-like"/>
    <property type="match status" value="1"/>
</dbReference>
<dbReference type="Pfam" id="PF14322">
    <property type="entry name" value="SusD-like_3"/>
    <property type="match status" value="1"/>
</dbReference>
<proteinExistence type="inferred from homology"/>
<dbReference type="InterPro" id="IPR012944">
    <property type="entry name" value="SusD_RagB_dom"/>
</dbReference>
<evidence type="ECO:0000259" key="7">
    <source>
        <dbReference type="Pfam" id="PF14322"/>
    </source>
</evidence>
<evidence type="ECO:0000259" key="6">
    <source>
        <dbReference type="Pfam" id="PF07980"/>
    </source>
</evidence>
<dbReference type="InterPro" id="IPR011990">
    <property type="entry name" value="TPR-like_helical_dom_sf"/>
</dbReference>
<dbReference type="InterPro" id="IPR033985">
    <property type="entry name" value="SusD-like_N"/>
</dbReference>
<keyword evidence="5" id="KW-0998">Cell outer membrane</keyword>
<name>A0A840TNT4_9BACT</name>
<evidence type="ECO:0008006" key="10">
    <source>
        <dbReference type="Google" id="ProtNLM"/>
    </source>
</evidence>
<dbReference type="EMBL" id="JACHGF010000007">
    <property type="protein sequence ID" value="MBB5285946.1"/>
    <property type="molecule type" value="Genomic_DNA"/>
</dbReference>
<dbReference type="RefSeq" id="WP_184176590.1">
    <property type="nucleotide sequence ID" value="NZ_JACHGF010000007.1"/>
</dbReference>
<dbReference type="AlphaFoldDB" id="A0A840TNT4"/>
<dbReference type="Gene3D" id="1.25.40.390">
    <property type="match status" value="1"/>
</dbReference>
<gene>
    <name evidence="8" type="ORF">HNQ92_004106</name>
</gene>
<keyword evidence="3" id="KW-0732">Signal</keyword>